<dbReference type="FunFam" id="1.10.287.370:FF:000003">
    <property type="entry name" value="Prefoldin subunit 6"/>
    <property type="match status" value="1"/>
</dbReference>
<dbReference type="InterPro" id="IPR009053">
    <property type="entry name" value="Prefoldin"/>
</dbReference>
<evidence type="ECO:0000256" key="1">
    <source>
        <dbReference type="ARBA" id="ARBA00008045"/>
    </source>
</evidence>
<dbReference type="GO" id="GO:0005737">
    <property type="term" value="C:cytoplasm"/>
    <property type="evidence" value="ECO:0007669"/>
    <property type="project" value="TreeGrafter"/>
</dbReference>
<evidence type="ECO:0000313" key="9">
    <source>
        <dbReference type="WBParaSite" id="ASIM_0001378601-mRNA-1"/>
    </source>
</evidence>
<evidence type="ECO:0000313" key="8">
    <source>
        <dbReference type="Proteomes" id="UP000267096"/>
    </source>
</evidence>
<comment type="function">
    <text evidence="4">Binds specifically to cytosolic chaperonin (c-CPN) and transfers target proteins to it. Binds to nascent polypeptide chain and promotes folding in an environment in which there are many competing pathways for nonnative proteins. Required for positioning of the mitotic spindle.</text>
</comment>
<comment type="similarity">
    <text evidence="1">Belongs to the prefoldin subunit beta family.</text>
</comment>
<feature type="coiled-coil region" evidence="6">
    <location>
        <begin position="130"/>
        <end position="164"/>
    </location>
</feature>
<dbReference type="GO" id="GO:0006457">
    <property type="term" value="P:protein folding"/>
    <property type="evidence" value="ECO:0007669"/>
    <property type="project" value="InterPro"/>
</dbReference>
<dbReference type="SUPFAM" id="SSF46579">
    <property type="entry name" value="Prefoldin"/>
    <property type="match status" value="1"/>
</dbReference>
<reference evidence="9" key="1">
    <citation type="submission" date="2016-04" db="UniProtKB">
        <authorList>
            <consortium name="WormBaseParasite"/>
        </authorList>
    </citation>
    <scope>IDENTIFICATION</scope>
</reference>
<dbReference type="Gene3D" id="1.10.287.370">
    <property type="match status" value="1"/>
</dbReference>
<accession>A0A158PP66</accession>
<gene>
    <name evidence="7" type="ORF">ASIM_LOCUS13214</name>
</gene>
<dbReference type="Pfam" id="PF01920">
    <property type="entry name" value="Prefoldin_2"/>
    <property type="match status" value="1"/>
</dbReference>
<reference evidence="7 8" key="2">
    <citation type="submission" date="2018-11" db="EMBL/GenBank/DDBJ databases">
        <authorList>
            <consortium name="Pathogen Informatics"/>
        </authorList>
    </citation>
    <scope>NUCLEOTIDE SEQUENCE [LARGE SCALE GENOMIC DNA]</scope>
</reference>
<evidence type="ECO:0000313" key="7">
    <source>
        <dbReference type="EMBL" id="VDK49208.1"/>
    </source>
</evidence>
<sequence>MSLKTSPLETIALQAQCRCSSKLELRSTNFDFRIGGDTKILRGLSLYFCLRRQIMTASMDPLKSRFEEELTKFKRLEKDRERNMLNRQQLEGQLTENSLVKTELDLLDDDATVYKLIGPVLVKQDLSEARQNVDKRIDYINTEIKRLEETMADAEKKQEEQRIALMKIQTDLRGILSKEQR</sequence>
<dbReference type="WBParaSite" id="ASIM_0001378601-mRNA-1">
    <property type="protein sequence ID" value="ASIM_0001378601-mRNA-1"/>
    <property type="gene ID" value="ASIM_0001378601"/>
</dbReference>
<dbReference type="EMBL" id="UYRR01031339">
    <property type="protein sequence ID" value="VDK49208.1"/>
    <property type="molecule type" value="Genomic_DNA"/>
</dbReference>
<dbReference type="Proteomes" id="UP000267096">
    <property type="component" value="Unassembled WGS sequence"/>
</dbReference>
<organism evidence="9">
    <name type="scientific">Anisakis simplex</name>
    <name type="common">Herring worm</name>
    <dbReference type="NCBI Taxonomy" id="6269"/>
    <lineage>
        <taxon>Eukaryota</taxon>
        <taxon>Metazoa</taxon>
        <taxon>Ecdysozoa</taxon>
        <taxon>Nematoda</taxon>
        <taxon>Chromadorea</taxon>
        <taxon>Rhabditida</taxon>
        <taxon>Spirurina</taxon>
        <taxon>Ascaridomorpha</taxon>
        <taxon>Ascaridoidea</taxon>
        <taxon>Anisakidae</taxon>
        <taxon>Anisakis</taxon>
        <taxon>Anisakis simplex complex</taxon>
    </lineage>
</organism>
<evidence type="ECO:0000256" key="6">
    <source>
        <dbReference type="SAM" id="Coils"/>
    </source>
</evidence>
<dbReference type="AlphaFoldDB" id="A0A158PP66"/>
<dbReference type="GO" id="GO:0016272">
    <property type="term" value="C:prefoldin complex"/>
    <property type="evidence" value="ECO:0007669"/>
    <property type="project" value="InterPro"/>
</dbReference>
<evidence type="ECO:0000256" key="3">
    <source>
        <dbReference type="ARBA" id="ARBA00023186"/>
    </source>
</evidence>
<keyword evidence="8" id="KW-1185">Reference proteome</keyword>
<dbReference type="PANTHER" id="PTHR21431:SF0">
    <property type="entry name" value="PREFOLDIN SUBUNIT 6"/>
    <property type="match status" value="1"/>
</dbReference>
<keyword evidence="6" id="KW-0175">Coiled coil</keyword>
<proteinExistence type="inferred from homology"/>
<dbReference type="GO" id="GO:0051087">
    <property type="term" value="F:protein-folding chaperone binding"/>
    <property type="evidence" value="ECO:0007669"/>
    <property type="project" value="TreeGrafter"/>
</dbReference>
<keyword evidence="3" id="KW-0143">Chaperone</keyword>
<comment type="subunit">
    <text evidence="2">Heterohexamer of two PFD-alpha type and four PFD-beta type subunits.</text>
</comment>
<dbReference type="GO" id="GO:0051131">
    <property type="term" value="P:chaperone-mediated protein complex assembly"/>
    <property type="evidence" value="ECO:0007669"/>
    <property type="project" value="TreeGrafter"/>
</dbReference>
<dbReference type="PROSITE" id="PS50096">
    <property type="entry name" value="IQ"/>
    <property type="match status" value="1"/>
</dbReference>
<evidence type="ECO:0000256" key="4">
    <source>
        <dbReference type="ARBA" id="ARBA00058726"/>
    </source>
</evidence>
<dbReference type="OrthoDB" id="248120at2759"/>
<evidence type="ECO:0000256" key="5">
    <source>
        <dbReference type="ARBA" id="ARBA00072592"/>
    </source>
</evidence>
<dbReference type="PANTHER" id="PTHR21431">
    <property type="entry name" value="PREFOLDIN SUBUNIT 6"/>
    <property type="match status" value="1"/>
</dbReference>
<protein>
    <recommendedName>
        <fullName evidence="5">Probable prefoldin subunit 6</fullName>
    </recommendedName>
</protein>
<name>A0A158PP66_ANISI</name>
<dbReference type="InterPro" id="IPR002777">
    <property type="entry name" value="PFD_beta-like"/>
</dbReference>
<dbReference type="CDD" id="cd23161">
    <property type="entry name" value="Prefoldin_6"/>
    <property type="match status" value="1"/>
</dbReference>
<evidence type="ECO:0000256" key="2">
    <source>
        <dbReference type="ARBA" id="ARBA00011695"/>
    </source>
</evidence>
<dbReference type="GO" id="GO:0051082">
    <property type="term" value="F:unfolded protein binding"/>
    <property type="evidence" value="ECO:0007669"/>
    <property type="project" value="InterPro"/>
</dbReference>